<dbReference type="SUPFAM" id="SSF51730">
    <property type="entry name" value="FAD-linked oxidoreductase"/>
    <property type="match status" value="1"/>
</dbReference>
<dbReference type="InterPro" id="IPR008219">
    <property type="entry name" value="PRODH_bac_arc"/>
</dbReference>
<dbReference type="EC" id="1.5.5.2" evidence="2"/>
<accession>A0A9W6NYG6</accession>
<evidence type="ECO:0000256" key="8">
    <source>
        <dbReference type="ARBA" id="ARBA00048779"/>
    </source>
</evidence>
<protein>
    <recommendedName>
        <fullName evidence="2">proline dehydrogenase</fullName>
        <ecNumber evidence="2">1.5.5.2</ecNumber>
    </recommendedName>
</protein>
<comment type="caution">
    <text evidence="12">The sequence shown here is derived from an EMBL/GenBank/DDBJ whole genome shotgun (WGS) entry which is preliminary data.</text>
</comment>
<comment type="cofactor">
    <cofactor evidence="10">
        <name>FAD</name>
        <dbReference type="ChEBI" id="CHEBI:57692"/>
    </cofactor>
    <text evidence="10">Binds 1 FAD per subunit.</text>
</comment>
<evidence type="ECO:0000256" key="7">
    <source>
        <dbReference type="ARBA" id="ARBA00023062"/>
    </source>
</evidence>
<comment type="catalytic activity">
    <reaction evidence="8">
        <text>L-proline + a quinone = (S)-1-pyrroline-5-carboxylate + a quinol + H(+)</text>
        <dbReference type="Rhea" id="RHEA:23784"/>
        <dbReference type="ChEBI" id="CHEBI:15378"/>
        <dbReference type="ChEBI" id="CHEBI:17388"/>
        <dbReference type="ChEBI" id="CHEBI:24646"/>
        <dbReference type="ChEBI" id="CHEBI:60039"/>
        <dbReference type="ChEBI" id="CHEBI:132124"/>
        <dbReference type="EC" id="1.5.5.2"/>
    </reaction>
</comment>
<dbReference type="InterPro" id="IPR029041">
    <property type="entry name" value="FAD-linked_oxidoreductase-like"/>
</dbReference>
<dbReference type="Proteomes" id="UP001143463">
    <property type="component" value="Unassembled WGS sequence"/>
</dbReference>
<feature type="binding site" evidence="9">
    <location>
        <position position="283"/>
    </location>
    <ligand>
        <name>substrate</name>
    </ligand>
</feature>
<evidence type="ECO:0000313" key="12">
    <source>
        <dbReference type="EMBL" id="GLL14500.1"/>
    </source>
</evidence>
<dbReference type="InterPro" id="IPR002872">
    <property type="entry name" value="Proline_DH_dom"/>
</dbReference>
<evidence type="ECO:0000313" key="13">
    <source>
        <dbReference type="Proteomes" id="UP001143463"/>
    </source>
</evidence>
<reference evidence="12" key="2">
    <citation type="submission" date="2023-01" db="EMBL/GenBank/DDBJ databases">
        <authorList>
            <person name="Sun Q."/>
            <person name="Evtushenko L."/>
        </authorList>
    </citation>
    <scope>NUCLEOTIDE SEQUENCE</scope>
    <source>
        <strain evidence="12">VKM Ac-1069</strain>
    </source>
</reference>
<dbReference type="GO" id="GO:0004657">
    <property type="term" value="F:proline dehydrogenase activity"/>
    <property type="evidence" value="ECO:0007669"/>
    <property type="project" value="UniProtKB-EC"/>
</dbReference>
<gene>
    <name evidence="12" type="primary">putA</name>
    <name evidence="12" type="ORF">GCM10017577_56470</name>
</gene>
<evidence type="ECO:0000256" key="5">
    <source>
        <dbReference type="ARBA" id="ARBA00022827"/>
    </source>
</evidence>
<comment type="pathway">
    <text evidence="1">Amino-acid degradation; L-proline degradation into L-glutamate; L-glutamate from L-proline: step 1/2.</text>
</comment>
<dbReference type="InterPro" id="IPR015659">
    <property type="entry name" value="Proline_oxidase"/>
</dbReference>
<keyword evidence="7" id="KW-0642">Proline metabolism</keyword>
<dbReference type="GO" id="GO:0000166">
    <property type="term" value="F:nucleotide binding"/>
    <property type="evidence" value="ECO:0007669"/>
    <property type="project" value="UniProtKB-KW"/>
</dbReference>
<feature type="binding site" evidence="10">
    <location>
        <position position="161"/>
    </location>
    <ligand>
        <name>FAD</name>
        <dbReference type="ChEBI" id="CHEBI:57692"/>
    </ligand>
</feature>
<dbReference type="Gene3D" id="3.20.20.220">
    <property type="match status" value="1"/>
</dbReference>
<dbReference type="PANTHER" id="PTHR13914:SF0">
    <property type="entry name" value="PROLINE DEHYDROGENASE 1, MITOCHONDRIAL"/>
    <property type="match status" value="1"/>
</dbReference>
<evidence type="ECO:0000256" key="9">
    <source>
        <dbReference type="PIRSR" id="PIRSR000196-1"/>
    </source>
</evidence>
<dbReference type="EMBL" id="BSFQ01000033">
    <property type="protein sequence ID" value="GLL14500.1"/>
    <property type="molecule type" value="Genomic_DNA"/>
</dbReference>
<dbReference type="AlphaFoldDB" id="A0A9W6NYG6"/>
<sequence>MFSTSVLAVSRRPPVRRLVTGAPAARRVVDRFVAGDTLDAALATTADLTAAGLLVTLDHLGEDTTDAARAAAIRDAYVAALDGLAAHGLADRAEVSVKLSALGAALPGTLALDNAAAICAAADRAGTTVTVDMEDHTTVDTTLETVAKLRAEHPWVGAVVQAALRRTEGDCADLAREGSRVRLVKGAYAEPSSVAYTARAEVDASYERCLRILLAGPGHPMVATHDPRLIALAEGAGRDPATFEFQMLYGIRVPEQHRLAAAGHRMRVYVPYGADWYGYFARRLAERPANLGFLLRALLTR</sequence>
<organism evidence="12 13">
    <name type="scientific">Pseudonocardia halophobica</name>
    <dbReference type="NCBI Taxonomy" id="29401"/>
    <lineage>
        <taxon>Bacteria</taxon>
        <taxon>Bacillati</taxon>
        <taxon>Actinomycetota</taxon>
        <taxon>Actinomycetes</taxon>
        <taxon>Pseudonocardiales</taxon>
        <taxon>Pseudonocardiaceae</taxon>
        <taxon>Pseudonocardia</taxon>
    </lineage>
</organism>
<dbReference type="PIRSF" id="PIRSF000196">
    <property type="entry name" value="Pro_dehydrog"/>
    <property type="match status" value="1"/>
</dbReference>
<name>A0A9W6NYG6_9PSEU</name>
<keyword evidence="3" id="KW-0285">Flavoprotein</keyword>
<feature type="binding site" evidence="9">
    <location>
        <position position="282"/>
    </location>
    <ligand>
        <name>substrate</name>
    </ligand>
</feature>
<evidence type="ECO:0000256" key="2">
    <source>
        <dbReference type="ARBA" id="ARBA00012695"/>
    </source>
</evidence>
<evidence type="ECO:0000256" key="6">
    <source>
        <dbReference type="ARBA" id="ARBA00023002"/>
    </source>
</evidence>
<evidence type="ECO:0000259" key="11">
    <source>
        <dbReference type="Pfam" id="PF01619"/>
    </source>
</evidence>
<keyword evidence="4 10" id="KW-0547">Nucleotide-binding</keyword>
<feature type="binding site" evidence="10">
    <location>
        <position position="133"/>
    </location>
    <ligand>
        <name>FAD</name>
        <dbReference type="ChEBI" id="CHEBI:57692"/>
    </ligand>
</feature>
<keyword evidence="6" id="KW-0560">Oxidoreductase</keyword>
<evidence type="ECO:0000256" key="10">
    <source>
        <dbReference type="PIRSR" id="PIRSR000196-2"/>
    </source>
</evidence>
<keyword evidence="13" id="KW-1185">Reference proteome</keyword>
<keyword evidence="5 10" id="KW-0274">FAD</keyword>
<dbReference type="GO" id="GO:0010133">
    <property type="term" value="P:L-proline catabolic process to L-glutamate"/>
    <property type="evidence" value="ECO:0007669"/>
    <property type="project" value="InterPro"/>
</dbReference>
<evidence type="ECO:0000256" key="4">
    <source>
        <dbReference type="ARBA" id="ARBA00022741"/>
    </source>
</evidence>
<dbReference type="Pfam" id="PF01619">
    <property type="entry name" value="Pro_dh"/>
    <property type="match status" value="1"/>
</dbReference>
<feature type="domain" description="Proline dehydrogenase" evidence="11">
    <location>
        <begin position="42"/>
        <end position="294"/>
    </location>
</feature>
<dbReference type="RefSeq" id="WP_037050403.1">
    <property type="nucleotide sequence ID" value="NZ_BAAAUZ010000033.1"/>
</dbReference>
<feature type="binding site" evidence="9">
    <location>
        <position position="98"/>
    </location>
    <ligand>
        <name>substrate</name>
    </ligand>
</feature>
<feature type="binding site" evidence="10">
    <location>
        <begin position="185"/>
        <end position="187"/>
    </location>
    <ligand>
        <name>FAD</name>
        <dbReference type="ChEBI" id="CHEBI:57692"/>
    </ligand>
</feature>
<reference evidence="12" key="1">
    <citation type="journal article" date="2014" name="Int. J. Syst. Evol. Microbiol.">
        <title>Complete genome sequence of Corynebacterium casei LMG S-19264T (=DSM 44701T), isolated from a smear-ripened cheese.</title>
        <authorList>
            <consortium name="US DOE Joint Genome Institute (JGI-PGF)"/>
            <person name="Walter F."/>
            <person name="Albersmeier A."/>
            <person name="Kalinowski J."/>
            <person name="Ruckert C."/>
        </authorList>
    </citation>
    <scope>NUCLEOTIDE SEQUENCE</scope>
    <source>
        <strain evidence="12">VKM Ac-1069</strain>
    </source>
</reference>
<proteinExistence type="predicted"/>
<evidence type="ECO:0000256" key="1">
    <source>
        <dbReference type="ARBA" id="ARBA00004739"/>
    </source>
</evidence>
<dbReference type="PANTHER" id="PTHR13914">
    <property type="entry name" value="PROLINE OXIDASE"/>
    <property type="match status" value="1"/>
</dbReference>
<feature type="binding site" evidence="10">
    <location>
        <begin position="224"/>
        <end position="225"/>
    </location>
    <ligand>
        <name>FAD</name>
        <dbReference type="ChEBI" id="CHEBI:57692"/>
    </ligand>
</feature>
<evidence type="ECO:0000256" key="3">
    <source>
        <dbReference type="ARBA" id="ARBA00022630"/>
    </source>
</evidence>